<dbReference type="SMART" id="SM01117">
    <property type="entry name" value="Cyt-b5"/>
    <property type="match status" value="1"/>
</dbReference>
<comment type="similarity">
    <text evidence="1">Belongs to the cytochrome b5 family. MAPR subfamily.</text>
</comment>
<dbReference type="EMBL" id="AJVK01006195">
    <property type="status" value="NOT_ANNOTATED_CDS"/>
    <property type="molecule type" value="Genomic_DNA"/>
</dbReference>
<dbReference type="VEuPathDB" id="VectorBase:PPAI008173"/>
<keyword evidence="3" id="KW-1185">Reference proteome</keyword>
<evidence type="ECO:0000256" key="1">
    <source>
        <dbReference type="ARBA" id="ARBA00038357"/>
    </source>
</evidence>
<dbReference type="PANTHER" id="PTHR10281">
    <property type="entry name" value="MEMBRANE-ASSOCIATED PROGESTERONE RECEPTOR COMPONENT-RELATED"/>
    <property type="match status" value="1"/>
</dbReference>
<dbReference type="Proteomes" id="UP000092462">
    <property type="component" value="Unassembled WGS sequence"/>
</dbReference>
<dbReference type="GO" id="GO:0012505">
    <property type="term" value="C:endomembrane system"/>
    <property type="evidence" value="ECO:0007669"/>
    <property type="project" value="TreeGrafter"/>
</dbReference>
<evidence type="ECO:0000313" key="2">
    <source>
        <dbReference type="EnsemblMetazoa" id="PPAI008173-PA"/>
    </source>
</evidence>
<dbReference type="SUPFAM" id="SSF55856">
    <property type="entry name" value="Cytochrome b5-like heme/steroid binding domain"/>
    <property type="match status" value="1"/>
</dbReference>
<reference evidence="2" key="1">
    <citation type="submission" date="2022-08" db="UniProtKB">
        <authorList>
            <consortium name="EnsemblMetazoa"/>
        </authorList>
    </citation>
    <scope>IDENTIFICATION</scope>
    <source>
        <strain evidence="2">Israel</strain>
    </source>
</reference>
<dbReference type="VEuPathDB" id="VectorBase:PPAPM1_011521"/>
<dbReference type="AlphaFoldDB" id="A0A1B0DJ36"/>
<sequence>MGKMLGVLKKISLGQCVMVFVAVLAIWRPIWLKDFCKEYIVPHFFAKSVAKTAPGEMLFTVEELSKYTGANGSKGLYIAIMGTVYDVEKGRKHYGPGGTYHSFAGRDATTSFITGEFEQVTEDLDDVLKLAPRDLLSVIQWKEFYDKEYKQVGKLIGRFYDSGGGRTKYFGYVEAKIHEAREEVKSSEKIKEQFPACNTEWSADKGTTFWCTNRSGGKERDWVGVPRKYFEVGRSDYRCACVHPDRLDSPNLQEFPGCDPTSDRCIYKFDEATGSN</sequence>
<dbReference type="Pfam" id="PF00173">
    <property type="entry name" value="Cyt-b5"/>
    <property type="match status" value="1"/>
</dbReference>
<dbReference type="PANTHER" id="PTHR10281:SF4">
    <property type="entry name" value="NEUFERRICIN"/>
    <property type="match status" value="1"/>
</dbReference>
<dbReference type="InterPro" id="IPR050577">
    <property type="entry name" value="MAPR/NEUFC/NENF-like"/>
</dbReference>
<organism evidence="2 3">
    <name type="scientific">Phlebotomus papatasi</name>
    <name type="common">Sandfly</name>
    <dbReference type="NCBI Taxonomy" id="29031"/>
    <lineage>
        <taxon>Eukaryota</taxon>
        <taxon>Metazoa</taxon>
        <taxon>Ecdysozoa</taxon>
        <taxon>Arthropoda</taxon>
        <taxon>Hexapoda</taxon>
        <taxon>Insecta</taxon>
        <taxon>Pterygota</taxon>
        <taxon>Neoptera</taxon>
        <taxon>Endopterygota</taxon>
        <taxon>Diptera</taxon>
        <taxon>Nematocera</taxon>
        <taxon>Psychodoidea</taxon>
        <taxon>Psychodidae</taxon>
        <taxon>Phlebotomus</taxon>
        <taxon>Phlebotomus</taxon>
    </lineage>
</organism>
<dbReference type="InterPro" id="IPR001199">
    <property type="entry name" value="Cyt_B5-like_heme/steroid-bd"/>
</dbReference>
<protein>
    <submittedName>
        <fullName evidence="2">Uncharacterized protein</fullName>
    </submittedName>
</protein>
<dbReference type="EnsemblMetazoa" id="PPAI008173-RA">
    <property type="protein sequence ID" value="PPAI008173-PA"/>
    <property type="gene ID" value="PPAI008173"/>
</dbReference>
<dbReference type="GO" id="GO:0016020">
    <property type="term" value="C:membrane"/>
    <property type="evidence" value="ECO:0007669"/>
    <property type="project" value="TreeGrafter"/>
</dbReference>
<evidence type="ECO:0000313" key="3">
    <source>
        <dbReference type="Proteomes" id="UP000092462"/>
    </source>
</evidence>
<accession>A0A1B0DJ36</accession>
<name>A0A1B0DJ36_PHLPP</name>
<dbReference type="Gene3D" id="3.10.120.10">
    <property type="entry name" value="Cytochrome b5-like heme/steroid binding domain"/>
    <property type="match status" value="1"/>
</dbReference>
<proteinExistence type="inferred from homology"/>
<dbReference type="InterPro" id="IPR036400">
    <property type="entry name" value="Cyt_B5-like_heme/steroid_sf"/>
</dbReference>